<protein>
    <recommendedName>
        <fullName evidence="1">Glyoxalase-like domain-containing protein</fullName>
    </recommendedName>
</protein>
<gene>
    <name evidence="2" type="ORF">F4554_003768</name>
</gene>
<dbReference type="Proteomes" id="UP000579605">
    <property type="component" value="Unassembled WGS sequence"/>
</dbReference>
<comment type="caution">
    <text evidence="2">The sequence shown here is derived from an EMBL/GenBank/DDBJ whole genome shotgun (WGS) entry which is preliminary data.</text>
</comment>
<dbReference type="InterPro" id="IPR041581">
    <property type="entry name" value="Glyoxalase_6"/>
</dbReference>
<reference evidence="2 3" key="1">
    <citation type="submission" date="2020-07" db="EMBL/GenBank/DDBJ databases">
        <title>Sequencing the genomes of 1000 actinobacteria strains.</title>
        <authorList>
            <person name="Klenk H.-P."/>
        </authorList>
    </citation>
    <scope>NUCLEOTIDE SEQUENCE [LARGE SCALE GENOMIC DNA]</scope>
    <source>
        <strain evidence="2 3">DSM 18448</strain>
    </source>
</reference>
<evidence type="ECO:0000259" key="1">
    <source>
        <dbReference type="Pfam" id="PF18029"/>
    </source>
</evidence>
<feature type="domain" description="Glyoxalase-like" evidence="1">
    <location>
        <begin position="5"/>
        <end position="70"/>
    </location>
</feature>
<organism evidence="2 3">
    <name type="scientific">Actinopolymorpha rutila</name>
    <dbReference type="NCBI Taxonomy" id="446787"/>
    <lineage>
        <taxon>Bacteria</taxon>
        <taxon>Bacillati</taxon>
        <taxon>Actinomycetota</taxon>
        <taxon>Actinomycetes</taxon>
        <taxon>Propionibacteriales</taxon>
        <taxon>Actinopolymorphaceae</taxon>
        <taxon>Actinopolymorpha</taxon>
    </lineage>
</organism>
<dbReference type="EMBL" id="JACBZH010000001">
    <property type="protein sequence ID" value="NYH91130.1"/>
    <property type="molecule type" value="Genomic_DNA"/>
</dbReference>
<dbReference type="InterPro" id="IPR029068">
    <property type="entry name" value="Glyas_Bleomycin-R_OHBP_Dase"/>
</dbReference>
<dbReference type="AlphaFoldDB" id="A0A852ZQ24"/>
<dbReference type="Pfam" id="PF18029">
    <property type="entry name" value="Glyoxalase_6"/>
    <property type="match status" value="1"/>
</dbReference>
<evidence type="ECO:0000313" key="3">
    <source>
        <dbReference type="Proteomes" id="UP000579605"/>
    </source>
</evidence>
<accession>A0A852ZQ24</accession>
<dbReference type="RefSeq" id="WP_202889353.1">
    <property type="nucleotide sequence ID" value="NZ_BAAARR010000039.1"/>
</dbReference>
<keyword evidence="3" id="KW-1185">Reference proteome</keyword>
<name>A0A852ZQ24_9ACTN</name>
<proteinExistence type="predicted"/>
<sequence>MRLEAVTFDVADAAPVAAFWAGLLNREVLREPEGVLGLGDMLQVGLRFVTSDTKQVGPRRLQLHLTSSSRGPAANR</sequence>
<evidence type="ECO:0000313" key="2">
    <source>
        <dbReference type="EMBL" id="NYH91130.1"/>
    </source>
</evidence>
<dbReference type="Gene3D" id="3.10.180.10">
    <property type="entry name" value="2,3-Dihydroxybiphenyl 1,2-Dioxygenase, domain 1"/>
    <property type="match status" value="1"/>
</dbReference>